<sequence>MKSILLATAITAATAFASPALAADVGVSISIGQPGFYGRLDIGGYPPPLLLYREPLVIRRVPESRQPIYLRVPPGHARNWGRHCRTYNACGERVYFVQDRWYTNEYMPRYQRYQRDRQQQRRHRTYQQDDHWDHRYDQQDIPPLYNRNSGDQDGNDGYQNR</sequence>
<accession>A0ABV1M6T4</accession>
<evidence type="ECO:0000256" key="1">
    <source>
        <dbReference type="SAM" id="MobiDB-lite"/>
    </source>
</evidence>
<organism evidence="3 4">
    <name type="scientific">Vogesella oryzagri</name>
    <dbReference type="NCBI Taxonomy" id="3160864"/>
    <lineage>
        <taxon>Bacteria</taxon>
        <taxon>Pseudomonadati</taxon>
        <taxon>Pseudomonadota</taxon>
        <taxon>Betaproteobacteria</taxon>
        <taxon>Neisseriales</taxon>
        <taxon>Chromobacteriaceae</taxon>
        <taxon>Vogesella</taxon>
    </lineage>
</organism>
<keyword evidence="2" id="KW-0732">Signal</keyword>
<gene>
    <name evidence="3" type="ORF">ABNW52_14870</name>
</gene>
<proteinExistence type="predicted"/>
<evidence type="ECO:0000313" key="4">
    <source>
        <dbReference type="Proteomes" id="UP001433638"/>
    </source>
</evidence>
<dbReference type="EMBL" id="JBEFLD010000008">
    <property type="protein sequence ID" value="MEQ6291898.1"/>
    <property type="molecule type" value="Genomic_DNA"/>
</dbReference>
<feature type="region of interest" description="Disordered" evidence="1">
    <location>
        <begin position="113"/>
        <end position="161"/>
    </location>
</feature>
<comment type="caution">
    <text evidence="3">The sequence shown here is derived from an EMBL/GenBank/DDBJ whole genome shotgun (WGS) entry which is preliminary data.</text>
</comment>
<feature type="signal peptide" evidence="2">
    <location>
        <begin position="1"/>
        <end position="22"/>
    </location>
</feature>
<reference evidence="3" key="1">
    <citation type="submission" date="2024-06" db="EMBL/GenBank/DDBJ databases">
        <title>Genome sequence of Vogesella sp. MAHUQ-64.</title>
        <authorList>
            <person name="Huq M.A."/>
        </authorList>
    </citation>
    <scope>NUCLEOTIDE SEQUENCE</scope>
    <source>
        <strain evidence="3">MAHUQ-64</strain>
    </source>
</reference>
<evidence type="ECO:0000256" key="2">
    <source>
        <dbReference type="SAM" id="SignalP"/>
    </source>
</evidence>
<keyword evidence="4" id="KW-1185">Reference proteome</keyword>
<feature type="compositionally biased region" description="Basic and acidic residues" evidence="1">
    <location>
        <begin position="126"/>
        <end position="138"/>
    </location>
</feature>
<name>A0ABV1M6T4_9NEIS</name>
<dbReference type="Proteomes" id="UP001433638">
    <property type="component" value="Unassembled WGS sequence"/>
</dbReference>
<dbReference type="RefSeq" id="WP_349589403.1">
    <property type="nucleotide sequence ID" value="NZ_JBEFLD010000008.1"/>
</dbReference>
<protein>
    <submittedName>
        <fullName evidence="3">Uncharacterized protein</fullName>
    </submittedName>
</protein>
<feature type="compositionally biased region" description="Polar residues" evidence="1">
    <location>
        <begin position="146"/>
        <end position="161"/>
    </location>
</feature>
<feature type="chain" id="PRO_5047143378" evidence="2">
    <location>
        <begin position="23"/>
        <end position="161"/>
    </location>
</feature>
<evidence type="ECO:0000313" key="3">
    <source>
        <dbReference type="EMBL" id="MEQ6291898.1"/>
    </source>
</evidence>